<dbReference type="SUPFAM" id="SSF141868">
    <property type="entry name" value="EAL domain-like"/>
    <property type="match status" value="1"/>
</dbReference>
<gene>
    <name evidence="5" type="ORF">NX782_06610</name>
</gene>
<dbReference type="CDD" id="cd01949">
    <property type="entry name" value="GGDEF"/>
    <property type="match status" value="1"/>
</dbReference>
<dbReference type="InterPro" id="IPR052155">
    <property type="entry name" value="Biofilm_reg_signaling"/>
</dbReference>
<dbReference type="Proteomes" id="UP001205560">
    <property type="component" value="Unassembled WGS sequence"/>
</dbReference>
<dbReference type="PROSITE" id="PS50887">
    <property type="entry name" value="GGDEF"/>
    <property type="match status" value="1"/>
</dbReference>
<name>A0ABT2A3Y2_9BURK</name>
<protein>
    <submittedName>
        <fullName evidence="5">EAL domain-containing protein</fullName>
    </submittedName>
</protein>
<dbReference type="InterPro" id="IPR000014">
    <property type="entry name" value="PAS"/>
</dbReference>
<evidence type="ECO:0000259" key="1">
    <source>
        <dbReference type="PROSITE" id="PS50112"/>
    </source>
</evidence>
<evidence type="ECO:0000313" key="6">
    <source>
        <dbReference type="Proteomes" id="UP001205560"/>
    </source>
</evidence>
<reference evidence="5 6" key="1">
    <citation type="submission" date="2022-08" db="EMBL/GenBank/DDBJ databases">
        <title>Reclassification of Massilia species as members of the genera Telluria, Duganella, Pseudoduganella, Mokoshia gen. nov. and Zemynaea gen. nov. using orthogonal and non-orthogonal genome-based approaches.</title>
        <authorList>
            <person name="Bowman J.P."/>
        </authorList>
    </citation>
    <scope>NUCLEOTIDE SEQUENCE [LARGE SCALE GENOMIC DNA]</scope>
    <source>
        <strain evidence="5 6">LMG 28164</strain>
    </source>
</reference>
<dbReference type="PROSITE" id="PS50113">
    <property type="entry name" value="PAC"/>
    <property type="match status" value="1"/>
</dbReference>
<dbReference type="Pfam" id="PF00990">
    <property type="entry name" value="GGDEF"/>
    <property type="match status" value="1"/>
</dbReference>
<dbReference type="InterPro" id="IPR029787">
    <property type="entry name" value="Nucleotide_cyclase"/>
</dbReference>
<dbReference type="NCBIfam" id="TIGR00254">
    <property type="entry name" value="GGDEF"/>
    <property type="match status" value="1"/>
</dbReference>
<dbReference type="Gene3D" id="3.20.20.450">
    <property type="entry name" value="EAL domain"/>
    <property type="match status" value="1"/>
</dbReference>
<dbReference type="Pfam" id="PF08448">
    <property type="entry name" value="PAS_4"/>
    <property type="match status" value="1"/>
</dbReference>
<organism evidence="5 6">
    <name type="scientific">Massilia norwichensis</name>
    <dbReference type="NCBI Taxonomy" id="1442366"/>
    <lineage>
        <taxon>Bacteria</taxon>
        <taxon>Pseudomonadati</taxon>
        <taxon>Pseudomonadota</taxon>
        <taxon>Betaproteobacteria</taxon>
        <taxon>Burkholderiales</taxon>
        <taxon>Oxalobacteraceae</taxon>
        <taxon>Telluria group</taxon>
        <taxon>Massilia</taxon>
    </lineage>
</organism>
<dbReference type="PROSITE" id="PS50112">
    <property type="entry name" value="PAS"/>
    <property type="match status" value="2"/>
</dbReference>
<dbReference type="PROSITE" id="PS50883">
    <property type="entry name" value="EAL"/>
    <property type="match status" value="1"/>
</dbReference>
<dbReference type="Pfam" id="PF00563">
    <property type="entry name" value="EAL"/>
    <property type="match status" value="1"/>
</dbReference>
<dbReference type="InterPro" id="IPR043128">
    <property type="entry name" value="Rev_trsase/Diguanyl_cyclase"/>
</dbReference>
<dbReference type="Gene3D" id="3.30.450.20">
    <property type="entry name" value="PAS domain"/>
    <property type="match status" value="2"/>
</dbReference>
<dbReference type="NCBIfam" id="TIGR00229">
    <property type="entry name" value="sensory_box"/>
    <property type="match status" value="2"/>
</dbReference>
<keyword evidence="6" id="KW-1185">Reference proteome</keyword>
<feature type="domain" description="EAL" evidence="3">
    <location>
        <begin position="434"/>
        <end position="687"/>
    </location>
</feature>
<feature type="domain" description="PAS" evidence="1">
    <location>
        <begin position="149"/>
        <end position="219"/>
    </location>
</feature>
<dbReference type="InterPro" id="IPR013656">
    <property type="entry name" value="PAS_4"/>
</dbReference>
<comment type="caution">
    <text evidence="5">The sequence shown here is derived from an EMBL/GenBank/DDBJ whole genome shotgun (WGS) entry which is preliminary data.</text>
</comment>
<dbReference type="PANTHER" id="PTHR44757">
    <property type="entry name" value="DIGUANYLATE CYCLASE DGCP"/>
    <property type="match status" value="1"/>
</dbReference>
<dbReference type="Gene3D" id="3.30.70.270">
    <property type="match status" value="1"/>
</dbReference>
<dbReference type="InterPro" id="IPR035919">
    <property type="entry name" value="EAL_sf"/>
</dbReference>
<evidence type="ECO:0000259" key="2">
    <source>
        <dbReference type="PROSITE" id="PS50113"/>
    </source>
</evidence>
<dbReference type="CDD" id="cd01948">
    <property type="entry name" value="EAL"/>
    <property type="match status" value="1"/>
</dbReference>
<dbReference type="CDD" id="cd00130">
    <property type="entry name" value="PAS"/>
    <property type="match status" value="2"/>
</dbReference>
<dbReference type="InterPro" id="IPR000700">
    <property type="entry name" value="PAS-assoc_C"/>
</dbReference>
<dbReference type="InterPro" id="IPR035965">
    <property type="entry name" value="PAS-like_dom_sf"/>
</dbReference>
<evidence type="ECO:0000259" key="4">
    <source>
        <dbReference type="PROSITE" id="PS50887"/>
    </source>
</evidence>
<dbReference type="InterPro" id="IPR001633">
    <property type="entry name" value="EAL_dom"/>
</dbReference>
<dbReference type="Pfam" id="PF13426">
    <property type="entry name" value="PAS_9"/>
    <property type="match status" value="1"/>
</dbReference>
<feature type="domain" description="GGDEF" evidence="4">
    <location>
        <begin position="293"/>
        <end position="425"/>
    </location>
</feature>
<feature type="domain" description="PAC" evidence="2">
    <location>
        <begin position="94"/>
        <end position="148"/>
    </location>
</feature>
<dbReference type="SMART" id="SM00052">
    <property type="entry name" value="EAL"/>
    <property type="match status" value="1"/>
</dbReference>
<dbReference type="PANTHER" id="PTHR44757:SF2">
    <property type="entry name" value="BIOFILM ARCHITECTURE MAINTENANCE PROTEIN MBAA"/>
    <property type="match status" value="1"/>
</dbReference>
<sequence>MSPLSWEYNQLTLVNLEDKPAAFFKGLIRASTTSIIITDPQQGDNPIVWVNPAFEAVSGYSLEEVVGRNPRFLQNSDRGQPPIAALREAVAAGRAHTCTLRNYCKDGTQFWSRMHVFPVKNDEGKVVNFVAFLEDVSTAMRAQAAVASAREHLSTVLESISDGFFSIDHDWRFTYVNNRAAAWMRRTREQLLGKMIWDEFPEAVGEAFHQAYLRALESQEATSVETYYAPLELWVGARIYPSADGMTVFFADISERKEAEARLVHMATHDSMTGLHNRFSCLRTLDQLLATDSMVGVLFIDLDHFKEVNDAHGHHAGDLALQEIGRRLATFENTDTTVSRISGDEFVIVLANAEVGKAKALAAAVLQRLAEPIAVDHLKVTLGASIGIALGRAREHTADELLNNADAAMYAAKDNGRHTFSVFLPESARLIKERLQLRQEVFSALERRQFVLFYQPQISAANGAVVGAEALLRWDHPRLGVIAPGAFLSMLEDTPAITAVGAWVCEEACRQAREWELLGYQLQMAVNVSPRQLTDENLPLLLKNLVAHYGLDTRCIKLEVTESMLTQDIGKAATVLRSLEDEGFRIALDDFGTGYSNLSYLRQFPITTIKIDRSFVEQIDEDQRCLDIVIGVIAFAKSLKLAVICEGIETEAQASAIRSTECDVLQGYLIGKPMRAGEFQALLLAQRSTPQQADPGCGQAGPAEH</sequence>
<proteinExistence type="predicted"/>
<dbReference type="RefSeq" id="WP_258844642.1">
    <property type="nucleotide sequence ID" value="NZ_JANUGX010000005.1"/>
</dbReference>
<dbReference type="InterPro" id="IPR001610">
    <property type="entry name" value="PAC"/>
</dbReference>
<dbReference type="EMBL" id="JANUGX010000005">
    <property type="protein sequence ID" value="MCS0588874.1"/>
    <property type="molecule type" value="Genomic_DNA"/>
</dbReference>
<evidence type="ECO:0000313" key="5">
    <source>
        <dbReference type="EMBL" id="MCS0588874.1"/>
    </source>
</evidence>
<evidence type="ECO:0000259" key="3">
    <source>
        <dbReference type="PROSITE" id="PS50883"/>
    </source>
</evidence>
<dbReference type="InterPro" id="IPR000160">
    <property type="entry name" value="GGDEF_dom"/>
</dbReference>
<dbReference type="SMART" id="SM00086">
    <property type="entry name" value="PAC"/>
    <property type="match status" value="1"/>
</dbReference>
<dbReference type="SUPFAM" id="SSF55785">
    <property type="entry name" value="PYP-like sensor domain (PAS domain)"/>
    <property type="match status" value="2"/>
</dbReference>
<dbReference type="SMART" id="SM00091">
    <property type="entry name" value="PAS"/>
    <property type="match status" value="2"/>
</dbReference>
<dbReference type="SMART" id="SM00267">
    <property type="entry name" value="GGDEF"/>
    <property type="match status" value="1"/>
</dbReference>
<accession>A0ABT2A3Y2</accession>
<dbReference type="SUPFAM" id="SSF55073">
    <property type="entry name" value="Nucleotide cyclase"/>
    <property type="match status" value="1"/>
</dbReference>
<feature type="domain" description="PAS" evidence="1">
    <location>
        <begin position="20"/>
        <end position="69"/>
    </location>
</feature>